<evidence type="ECO:0000313" key="3">
    <source>
        <dbReference type="Proteomes" id="UP000070174"/>
    </source>
</evidence>
<organism evidence="2">
    <name type="scientific">Peptoniphilus harei</name>
    <dbReference type="NCBI Taxonomy" id="54005"/>
    <lineage>
        <taxon>Bacteria</taxon>
        <taxon>Bacillati</taxon>
        <taxon>Bacillota</taxon>
        <taxon>Tissierellia</taxon>
        <taxon>Tissierellales</taxon>
        <taxon>Peptoniphilaceae</taxon>
        <taxon>Peptoniphilus</taxon>
    </lineage>
</organism>
<protein>
    <submittedName>
        <fullName evidence="2">Selenium metabolism protein YedF</fullName>
    </submittedName>
</protein>
<dbReference type="EMBL" id="LRQE01000039">
    <property type="protein sequence ID" value="KXA28859.1"/>
    <property type="molecule type" value="Genomic_DNA"/>
</dbReference>
<dbReference type="SUPFAM" id="SSF75169">
    <property type="entry name" value="DsrEFH-like"/>
    <property type="match status" value="1"/>
</dbReference>
<dbReference type="InterPro" id="IPR019870">
    <property type="entry name" value="Se_metab_YedF"/>
</dbReference>
<feature type="domain" description="UPF0033" evidence="1">
    <location>
        <begin position="2"/>
        <end position="69"/>
    </location>
</feature>
<dbReference type="AlphaFoldDB" id="A0A133PK08"/>
<reference evidence="2 3" key="1">
    <citation type="submission" date="2016-01" db="EMBL/GenBank/DDBJ databases">
        <authorList>
            <person name="Oliw E.H."/>
        </authorList>
    </citation>
    <scope>NUCLEOTIDE SEQUENCE [LARGE SCALE GENOMIC DNA]</scope>
    <source>
        <strain evidence="2 3">CMW7756A</strain>
    </source>
</reference>
<dbReference type="SUPFAM" id="SSF64307">
    <property type="entry name" value="SirA-like"/>
    <property type="match status" value="1"/>
</dbReference>
<dbReference type="Pfam" id="PF01206">
    <property type="entry name" value="TusA"/>
    <property type="match status" value="1"/>
</dbReference>
<proteinExistence type="predicted"/>
<dbReference type="CDD" id="cd03421">
    <property type="entry name" value="SirA_like_N"/>
    <property type="match status" value="1"/>
</dbReference>
<dbReference type="RefSeq" id="WP_060800505.1">
    <property type="nucleotide sequence ID" value="NZ_KQ957105.1"/>
</dbReference>
<sequence>MKEIDALGLLCPRPVILAKKLIKEENPKEFAVLVDNEIATENLSKMADQLGYDTEVEKEDKVYKVKFKKDRDKKPEQDYNEEEFIVVFSSDELGIGDEEFSKKLLEGFVYSLSEKDQVPTYVVLYNHGVRLSTINENTVADLKKLESKGTTVLSCGLCLGNYNLKEELKVGQVTNMDKIVDLQIHYRTVKPC</sequence>
<name>A0A133PK08_9FIRM</name>
<dbReference type="PATRIC" id="fig|54005.3.peg.1455"/>
<dbReference type="Proteomes" id="UP000070174">
    <property type="component" value="Unassembled WGS sequence"/>
</dbReference>
<comment type="caution">
    <text evidence="2">The sequence shown here is derived from an EMBL/GenBank/DDBJ whole genome shotgun (WGS) entry which is preliminary data.</text>
</comment>
<dbReference type="NCBIfam" id="TIGR03527">
    <property type="entry name" value="selenium_YedF"/>
    <property type="match status" value="1"/>
</dbReference>
<evidence type="ECO:0000259" key="1">
    <source>
        <dbReference type="Pfam" id="PF01206"/>
    </source>
</evidence>
<dbReference type="Gene3D" id="3.30.110.40">
    <property type="entry name" value="TusA-like domain"/>
    <property type="match status" value="1"/>
</dbReference>
<accession>A0A133PK08</accession>
<dbReference type="InterPro" id="IPR036868">
    <property type="entry name" value="TusA-like_sf"/>
</dbReference>
<gene>
    <name evidence="2" type="ORF">HMPREF3229_01491</name>
</gene>
<dbReference type="InterPro" id="IPR001455">
    <property type="entry name" value="TusA-like"/>
</dbReference>
<evidence type="ECO:0000313" key="2">
    <source>
        <dbReference type="EMBL" id="KXA28859.1"/>
    </source>
</evidence>
<dbReference type="InterPro" id="IPR027396">
    <property type="entry name" value="DsrEFH-like"/>
</dbReference>